<dbReference type="AlphaFoldDB" id="A0A067KIW9"/>
<evidence type="ECO:0000313" key="2">
    <source>
        <dbReference type="Proteomes" id="UP000027138"/>
    </source>
</evidence>
<dbReference type="Proteomes" id="UP000027138">
    <property type="component" value="Unassembled WGS sequence"/>
</dbReference>
<name>A0A067KIW9_JATCU</name>
<sequence>MDLCVRGAHLKVGYRRVIEGVQVGTWPKPEESASRCAVLHAVYSVYPAGAEYCSCLERISCHRSFGHFCAYAYAIFVRTQLLVHIPPPTKFYPFVNVEELDRGQGNAPAQHGKHMRRDSDFEASDMAIVVEKPEHGQGASLSFVLDRTRQPTQGMMETHLVSQYWMSPPGCTHMSILSFF</sequence>
<reference evidence="1 2" key="1">
    <citation type="journal article" date="2014" name="PLoS ONE">
        <title>Global Analysis of Gene Expression Profiles in Physic Nut (Jatropha curcas L.) Seedlings Exposed to Salt Stress.</title>
        <authorList>
            <person name="Zhang L."/>
            <person name="Zhang C."/>
            <person name="Wu P."/>
            <person name="Chen Y."/>
            <person name="Li M."/>
            <person name="Jiang H."/>
            <person name="Wu G."/>
        </authorList>
    </citation>
    <scope>NUCLEOTIDE SEQUENCE [LARGE SCALE GENOMIC DNA]</scope>
    <source>
        <strain evidence="2">cv. GZQX0401</strain>
        <tissue evidence="1">Young leaves</tissue>
    </source>
</reference>
<keyword evidence="2" id="KW-1185">Reference proteome</keyword>
<dbReference type="EMBL" id="KK914595">
    <property type="protein sequence ID" value="KDP31749.1"/>
    <property type="molecule type" value="Genomic_DNA"/>
</dbReference>
<accession>A0A067KIW9</accession>
<evidence type="ECO:0008006" key="3">
    <source>
        <dbReference type="Google" id="ProtNLM"/>
    </source>
</evidence>
<evidence type="ECO:0000313" key="1">
    <source>
        <dbReference type="EMBL" id="KDP31749.1"/>
    </source>
</evidence>
<protein>
    <recommendedName>
        <fullName evidence="3">SWIM-type domain-containing protein</fullName>
    </recommendedName>
</protein>
<organism evidence="1 2">
    <name type="scientific">Jatropha curcas</name>
    <name type="common">Barbados nut</name>
    <dbReference type="NCBI Taxonomy" id="180498"/>
    <lineage>
        <taxon>Eukaryota</taxon>
        <taxon>Viridiplantae</taxon>
        <taxon>Streptophyta</taxon>
        <taxon>Embryophyta</taxon>
        <taxon>Tracheophyta</taxon>
        <taxon>Spermatophyta</taxon>
        <taxon>Magnoliopsida</taxon>
        <taxon>eudicotyledons</taxon>
        <taxon>Gunneridae</taxon>
        <taxon>Pentapetalae</taxon>
        <taxon>rosids</taxon>
        <taxon>fabids</taxon>
        <taxon>Malpighiales</taxon>
        <taxon>Euphorbiaceae</taxon>
        <taxon>Crotonoideae</taxon>
        <taxon>Jatropheae</taxon>
        <taxon>Jatropha</taxon>
    </lineage>
</organism>
<proteinExistence type="predicted"/>
<gene>
    <name evidence="1" type="ORF">JCGZ_14981</name>
</gene>